<organism evidence="1 2">
    <name type="scientific">Zea mays</name>
    <name type="common">Maize</name>
    <dbReference type="NCBI Taxonomy" id="4577"/>
    <lineage>
        <taxon>Eukaryota</taxon>
        <taxon>Viridiplantae</taxon>
        <taxon>Streptophyta</taxon>
        <taxon>Embryophyta</taxon>
        <taxon>Tracheophyta</taxon>
        <taxon>Spermatophyta</taxon>
        <taxon>Magnoliopsida</taxon>
        <taxon>Liliopsida</taxon>
        <taxon>Poales</taxon>
        <taxon>Poaceae</taxon>
        <taxon>PACMAD clade</taxon>
        <taxon>Panicoideae</taxon>
        <taxon>Andropogonodae</taxon>
        <taxon>Andropogoneae</taxon>
        <taxon>Tripsacinae</taxon>
        <taxon>Zea</taxon>
    </lineage>
</organism>
<dbReference type="AlphaFoldDB" id="A0A3L6FAX3"/>
<evidence type="ECO:0000313" key="2">
    <source>
        <dbReference type="Proteomes" id="UP000251960"/>
    </source>
</evidence>
<proteinExistence type="predicted"/>
<dbReference type="EMBL" id="NCVQ01000005">
    <property type="protein sequence ID" value="PWZ28747.1"/>
    <property type="molecule type" value="Genomic_DNA"/>
</dbReference>
<gene>
    <name evidence="1" type="ORF">Zm00014a_043994</name>
</gene>
<name>A0A3L6FAX3_MAIZE</name>
<reference evidence="1 2" key="1">
    <citation type="journal article" date="2018" name="Nat. Genet.">
        <title>Extensive intraspecific gene order and gene structural variations between Mo17 and other maize genomes.</title>
        <authorList>
            <person name="Sun S."/>
            <person name="Zhou Y."/>
            <person name="Chen J."/>
            <person name="Shi J."/>
            <person name="Zhao H."/>
            <person name="Zhao H."/>
            <person name="Song W."/>
            <person name="Zhang M."/>
            <person name="Cui Y."/>
            <person name="Dong X."/>
            <person name="Liu H."/>
            <person name="Ma X."/>
            <person name="Jiao Y."/>
            <person name="Wang B."/>
            <person name="Wei X."/>
            <person name="Stein J.C."/>
            <person name="Glaubitz J.C."/>
            <person name="Lu F."/>
            <person name="Yu G."/>
            <person name="Liang C."/>
            <person name="Fengler K."/>
            <person name="Li B."/>
            <person name="Rafalski A."/>
            <person name="Schnable P.S."/>
            <person name="Ware D.H."/>
            <person name="Buckler E.S."/>
            <person name="Lai J."/>
        </authorList>
    </citation>
    <scope>NUCLEOTIDE SEQUENCE [LARGE SCALE GENOMIC DNA]</scope>
    <source>
        <strain evidence="2">cv. Missouri 17</strain>
        <tissue evidence="1">Seedling</tissue>
    </source>
</reference>
<comment type="caution">
    <text evidence="1">The sequence shown here is derived from an EMBL/GenBank/DDBJ whole genome shotgun (WGS) entry which is preliminary data.</text>
</comment>
<dbReference type="Proteomes" id="UP000251960">
    <property type="component" value="Chromosome 4"/>
</dbReference>
<protein>
    <submittedName>
        <fullName evidence="1">Uncharacterized protein</fullName>
    </submittedName>
</protein>
<accession>A0A3L6FAX3</accession>
<sequence>MTAAVPTVMPKVTLLSMPAVMPKVGALPPMPVVVLKVGDLPPMPSVWPVPNRRCPPS</sequence>
<evidence type="ECO:0000313" key="1">
    <source>
        <dbReference type="EMBL" id="PWZ28747.1"/>
    </source>
</evidence>